<evidence type="ECO:0000256" key="6">
    <source>
        <dbReference type="ARBA" id="ARBA00022801"/>
    </source>
</evidence>
<dbReference type="InterPro" id="IPR050582">
    <property type="entry name" value="HAD-like_SerB"/>
</dbReference>
<comment type="cofactor">
    <cofactor evidence="1">
        <name>Mg(2+)</name>
        <dbReference type="ChEBI" id="CHEBI:18420"/>
    </cofactor>
</comment>
<evidence type="ECO:0000256" key="2">
    <source>
        <dbReference type="ARBA" id="ARBA00005135"/>
    </source>
</evidence>
<dbReference type="Gene3D" id="3.40.50.1000">
    <property type="entry name" value="HAD superfamily/HAD-like"/>
    <property type="match status" value="1"/>
</dbReference>
<keyword evidence="8" id="KW-0718">Serine biosynthesis</keyword>
<evidence type="ECO:0000313" key="11">
    <source>
        <dbReference type="EMBL" id="QKJ68285.1"/>
    </source>
</evidence>
<comment type="catalytic activity">
    <reaction evidence="10">
        <text>O-phospho-D-serine + H2O = D-serine + phosphate</text>
        <dbReference type="Rhea" id="RHEA:24873"/>
        <dbReference type="ChEBI" id="CHEBI:15377"/>
        <dbReference type="ChEBI" id="CHEBI:35247"/>
        <dbReference type="ChEBI" id="CHEBI:43474"/>
        <dbReference type="ChEBI" id="CHEBI:58680"/>
        <dbReference type="EC" id="3.1.3.3"/>
    </reaction>
</comment>
<evidence type="ECO:0000256" key="4">
    <source>
        <dbReference type="ARBA" id="ARBA00022605"/>
    </source>
</evidence>
<dbReference type="PANTHER" id="PTHR43344:SF2">
    <property type="entry name" value="PHOSPHOSERINE PHOSPHATASE"/>
    <property type="match status" value="1"/>
</dbReference>
<dbReference type="Proteomes" id="UP000504844">
    <property type="component" value="Plasmid unnamed1"/>
</dbReference>
<keyword evidence="11" id="KW-0808">Transferase</keyword>
<evidence type="ECO:0000256" key="1">
    <source>
        <dbReference type="ARBA" id="ARBA00001946"/>
    </source>
</evidence>
<protein>
    <recommendedName>
        <fullName evidence="3">phosphoserine phosphatase</fullName>
        <ecNumber evidence="3">3.1.3.3</ecNumber>
    </recommendedName>
</protein>
<name>A0A6M8SSX4_9NEIS</name>
<keyword evidence="6" id="KW-0378">Hydrolase</keyword>
<dbReference type="EC" id="3.1.3.3" evidence="3"/>
<dbReference type="InterPro" id="IPR023214">
    <property type="entry name" value="HAD_sf"/>
</dbReference>
<proteinExistence type="predicted"/>
<comment type="pathway">
    <text evidence="2">Amino-acid biosynthesis; L-serine biosynthesis; L-serine from 3-phospho-D-glycerate: step 3/3.</text>
</comment>
<dbReference type="GO" id="GO:0000287">
    <property type="term" value="F:magnesium ion binding"/>
    <property type="evidence" value="ECO:0007669"/>
    <property type="project" value="TreeGrafter"/>
</dbReference>
<reference evidence="11 12" key="1">
    <citation type="submission" date="2020-05" db="EMBL/GenBank/DDBJ databases">
        <title>Complete genome sequence of Deefgea sp. D17.</title>
        <authorList>
            <person name="Bae J.-W."/>
            <person name="Han J.E."/>
        </authorList>
    </citation>
    <scope>NUCLEOTIDE SEQUENCE [LARGE SCALE GENOMIC DNA]</scope>
    <source>
        <strain evidence="11 12">D17</strain>
        <plasmid evidence="11 12">unnamed1</plasmid>
    </source>
</reference>
<evidence type="ECO:0000256" key="5">
    <source>
        <dbReference type="ARBA" id="ARBA00022723"/>
    </source>
</evidence>
<keyword evidence="7" id="KW-0460">Magnesium</keyword>
<gene>
    <name evidence="11" type="primary">thrH</name>
    <name evidence="11" type="ORF">HQN60_15865</name>
</gene>
<accession>A0A6M8SSX4</accession>
<evidence type="ECO:0000256" key="10">
    <source>
        <dbReference type="ARBA" id="ARBA00048523"/>
    </source>
</evidence>
<sequence length="205" mass="22962">MIFVCLDVEGVLLPEVWIEIAQATGVDELKLTTRDEPDFSLLMQHRIQTLRSRKIAYHDLKEIVCSVEPLSGAREFLDELRSSWPVALVSDSFYEFLGPLAPKLGLPSIFCHNLTVGDDGYLSGWKARLDDQKPKVVAAMQSLGFTVLAAGDSFNDLGMLEKADFGAFINAPEHIRQRFPNRESYDNLRDLKSAFQAQTIVKSLS</sequence>
<geneLocation type="plasmid" evidence="11 12">
    <name>unnamed1</name>
</geneLocation>
<dbReference type="Pfam" id="PF00702">
    <property type="entry name" value="Hydrolase"/>
    <property type="match status" value="1"/>
</dbReference>
<comment type="catalytic activity">
    <reaction evidence="9">
        <text>O-phospho-L-serine + H2O = L-serine + phosphate</text>
        <dbReference type="Rhea" id="RHEA:21208"/>
        <dbReference type="ChEBI" id="CHEBI:15377"/>
        <dbReference type="ChEBI" id="CHEBI:33384"/>
        <dbReference type="ChEBI" id="CHEBI:43474"/>
        <dbReference type="ChEBI" id="CHEBI:57524"/>
        <dbReference type="EC" id="3.1.3.3"/>
    </reaction>
</comment>
<dbReference type="Gene3D" id="3.90.1470.10">
    <property type="entry name" value="thrh gene product, domain 2"/>
    <property type="match status" value="1"/>
</dbReference>
<organism evidence="11 12">
    <name type="scientific">Deefgea piscis</name>
    <dbReference type="NCBI Taxonomy" id="2739061"/>
    <lineage>
        <taxon>Bacteria</taxon>
        <taxon>Pseudomonadati</taxon>
        <taxon>Pseudomonadota</taxon>
        <taxon>Betaproteobacteria</taxon>
        <taxon>Neisseriales</taxon>
        <taxon>Chitinibacteraceae</taxon>
        <taxon>Deefgea</taxon>
    </lineage>
</organism>
<dbReference type="GO" id="GO:0016740">
    <property type="term" value="F:transferase activity"/>
    <property type="evidence" value="ECO:0007669"/>
    <property type="project" value="UniProtKB-KW"/>
</dbReference>
<dbReference type="KEGG" id="dee:HQN60_15865"/>
<evidence type="ECO:0000256" key="3">
    <source>
        <dbReference type="ARBA" id="ARBA00012640"/>
    </source>
</evidence>
<dbReference type="GO" id="GO:0005737">
    <property type="term" value="C:cytoplasm"/>
    <property type="evidence" value="ECO:0007669"/>
    <property type="project" value="TreeGrafter"/>
</dbReference>
<evidence type="ECO:0000313" key="12">
    <source>
        <dbReference type="Proteomes" id="UP000504844"/>
    </source>
</evidence>
<keyword evidence="5" id="KW-0479">Metal-binding</keyword>
<keyword evidence="4" id="KW-0028">Amino-acid biosynthesis</keyword>
<dbReference type="AlphaFoldDB" id="A0A6M8SSX4"/>
<evidence type="ECO:0000256" key="9">
    <source>
        <dbReference type="ARBA" id="ARBA00048138"/>
    </source>
</evidence>
<evidence type="ECO:0000256" key="8">
    <source>
        <dbReference type="ARBA" id="ARBA00023299"/>
    </source>
</evidence>
<dbReference type="InterPro" id="IPR036412">
    <property type="entry name" value="HAD-like_sf"/>
</dbReference>
<dbReference type="GO" id="GO:0036424">
    <property type="term" value="F:L-phosphoserine phosphatase activity"/>
    <property type="evidence" value="ECO:0007669"/>
    <property type="project" value="TreeGrafter"/>
</dbReference>
<keyword evidence="12" id="KW-1185">Reference proteome</keyword>
<evidence type="ECO:0000256" key="7">
    <source>
        <dbReference type="ARBA" id="ARBA00022842"/>
    </source>
</evidence>
<dbReference type="RefSeq" id="WP_173534786.1">
    <property type="nucleotide sequence ID" value="NZ_CP054144.1"/>
</dbReference>
<dbReference type="NCBIfam" id="NF010109">
    <property type="entry name" value="PRK13582.1"/>
    <property type="match status" value="1"/>
</dbReference>
<keyword evidence="11" id="KW-0614">Plasmid</keyword>
<dbReference type="PANTHER" id="PTHR43344">
    <property type="entry name" value="PHOSPHOSERINE PHOSPHATASE"/>
    <property type="match status" value="1"/>
</dbReference>
<dbReference type="EMBL" id="CP054144">
    <property type="protein sequence ID" value="QKJ68285.1"/>
    <property type="molecule type" value="Genomic_DNA"/>
</dbReference>
<dbReference type="GO" id="GO:0006564">
    <property type="term" value="P:L-serine biosynthetic process"/>
    <property type="evidence" value="ECO:0007669"/>
    <property type="project" value="UniProtKB-KW"/>
</dbReference>
<dbReference type="SUPFAM" id="SSF56784">
    <property type="entry name" value="HAD-like"/>
    <property type="match status" value="1"/>
</dbReference>